<organism evidence="2">
    <name type="scientific">Anopheles braziliensis</name>
    <dbReference type="NCBI Taxonomy" id="58242"/>
    <lineage>
        <taxon>Eukaryota</taxon>
        <taxon>Metazoa</taxon>
        <taxon>Ecdysozoa</taxon>
        <taxon>Arthropoda</taxon>
        <taxon>Hexapoda</taxon>
        <taxon>Insecta</taxon>
        <taxon>Pterygota</taxon>
        <taxon>Neoptera</taxon>
        <taxon>Endopterygota</taxon>
        <taxon>Diptera</taxon>
        <taxon>Nematocera</taxon>
        <taxon>Culicoidea</taxon>
        <taxon>Culicidae</taxon>
        <taxon>Anophelinae</taxon>
        <taxon>Anopheles</taxon>
    </lineage>
</organism>
<dbReference type="AlphaFoldDB" id="A0A2M3ZMB1"/>
<name>A0A2M3ZMB1_9DIPT</name>
<keyword evidence="1" id="KW-0732">Signal</keyword>
<sequence>MYRPSQTPHLAMSMTWSLIMLSRCLRCRGAVGAGQPAGQQWTRHECASPPATVASNWPAVCDDMAER</sequence>
<dbReference type="EMBL" id="GGFM01008898">
    <property type="protein sequence ID" value="MBW29649.1"/>
    <property type="molecule type" value="Transcribed_RNA"/>
</dbReference>
<feature type="chain" id="PRO_5014675905" evidence="1">
    <location>
        <begin position="30"/>
        <end position="67"/>
    </location>
</feature>
<accession>A0A2M3ZMB1</accession>
<reference evidence="2" key="1">
    <citation type="submission" date="2018-01" db="EMBL/GenBank/DDBJ databases">
        <title>An insight into the sialome of Amazonian anophelines.</title>
        <authorList>
            <person name="Ribeiro J.M."/>
            <person name="Scarpassa V."/>
            <person name="Calvo E."/>
        </authorList>
    </citation>
    <scope>NUCLEOTIDE SEQUENCE</scope>
    <source>
        <tissue evidence="2">Salivary glands</tissue>
    </source>
</reference>
<evidence type="ECO:0000313" key="2">
    <source>
        <dbReference type="EMBL" id="MBW29649.1"/>
    </source>
</evidence>
<protein>
    <submittedName>
        <fullName evidence="2">Putative secreted peptide</fullName>
    </submittedName>
</protein>
<evidence type="ECO:0000256" key="1">
    <source>
        <dbReference type="SAM" id="SignalP"/>
    </source>
</evidence>
<feature type="signal peptide" evidence="1">
    <location>
        <begin position="1"/>
        <end position="29"/>
    </location>
</feature>
<proteinExistence type="predicted"/>